<dbReference type="Proteomes" id="UP000011747">
    <property type="component" value="Unassembled WGS sequence"/>
</dbReference>
<dbReference type="PATRIC" id="fig|665952.3.peg.1807"/>
<keyword evidence="9" id="KW-0963">Cytoplasm</keyword>
<feature type="binding site" evidence="9">
    <location>
        <begin position="40"/>
        <end position="41"/>
    </location>
    <ligand>
        <name>substrate</name>
    </ligand>
</feature>
<keyword evidence="6 9" id="KW-0418">Kinase</keyword>
<dbReference type="GO" id="GO:0005737">
    <property type="term" value="C:cytoplasm"/>
    <property type="evidence" value="ECO:0007669"/>
    <property type="project" value="UniProtKB-SubCell"/>
</dbReference>
<accession>G9QL93</accession>
<evidence type="ECO:0000256" key="3">
    <source>
        <dbReference type="ARBA" id="ARBA00022605"/>
    </source>
</evidence>
<dbReference type="HOGENOM" id="CLU_053680_1_0_9"/>
<evidence type="ECO:0000256" key="2">
    <source>
        <dbReference type="ARBA" id="ARBA00022571"/>
    </source>
</evidence>
<proteinExistence type="inferred from homology"/>
<dbReference type="GO" id="GO:0042450">
    <property type="term" value="P:L-arginine biosynthetic process via ornithine"/>
    <property type="evidence" value="ECO:0007669"/>
    <property type="project" value="UniProtKB-UniRule"/>
</dbReference>
<evidence type="ECO:0000256" key="6">
    <source>
        <dbReference type="ARBA" id="ARBA00022777"/>
    </source>
</evidence>
<comment type="similarity">
    <text evidence="9">Belongs to the acetylglutamate kinase family. ArgB subfamily.</text>
</comment>
<dbReference type="PANTHER" id="PTHR23342">
    <property type="entry name" value="N-ACETYLGLUTAMATE SYNTHASE"/>
    <property type="match status" value="1"/>
</dbReference>
<dbReference type="RefSeq" id="WP_003354127.1">
    <property type="nucleotide sequence ID" value="NZ_JH414753.1"/>
</dbReference>
<dbReference type="PIRSF" id="PIRSF000728">
    <property type="entry name" value="NAGK"/>
    <property type="match status" value="1"/>
</dbReference>
<dbReference type="SUPFAM" id="SSF53633">
    <property type="entry name" value="Carbamate kinase-like"/>
    <property type="match status" value="1"/>
</dbReference>
<evidence type="ECO:0000259" key="10">
    <source>
        <dbReference type="Pfam" id="PF00696"/>
    </source>
</evidence>
<keyword evidence="12" id="KW-1185">Reference proteome</keyword>
<feature type="site" description="Transition state stabilizer" evidence="9">
    <location>
        <position position="214"/>
    </location>
</feature>
<name>G9QL93_9BACI</name>
<feature type="binding site" evidence="9">
    <location>
        <position position="155"/>
    </location>
    <ligand>
        <name>substrate</name>
    </ligand>
</feature>
<keyword evidence="3 9" id="KW-0028">Amino-acid biosynthesis</keyword>
<evidence type="ECO:0000256" key="1">
    <source>
        <dbReference type="ARBA" id="ARBA00004828"/>
    </source>
</evidence>
<dbReference type="NCBIfam" id="TIGR00761">
    <property type="entry name" value="argB"/>
    <property type="match status" value="1"/>
</dbReference>
<dbReference type="FunFam" id="3.40.1160.10:FF:000004">
    <property type="entry name" value="Acetylglutamate kinase"/>
    <property type="match status" value="1"/>
</dbReference>
<comment type="pathway">
    <text evidence="1 9">Amino-acid biosynthesis; L-arginine biosynthesis; N(2)-acetyl-L-ornithine from L-glutamate: step 2/4.</text>
</comment>
<dbReference type="AlphaFoldDB" id="G9QL93"/>
<evidence type="ECO:0000256" key="5">
    <source>
        <dbReference type="ARBA" id="ARBA00022741"/>
    </source>
</evidence>
<evidence type="ECO:0000256" key="8">
    <source>
        <dbReference type="ARBA" id="ARBA00048141"/>
    </source>
</evidence>
<evidence type="ECO:0000256" key="4">
    <source>
        <dbReference type="ARBA" id="ARBA00022679"/>
    </source>
</evidence>
<dbReference type="EC" id="2.7.2.8" evidence="9"/>
<reference evidence="11 12" key="1">
    <citation type="submission" date="2011-09" db="EMBL/GenBank/DDBJ databases">
        <title>The Genome Sequence of Bacillus smithii 7_3_47FAA.</title>
        <authorList>
            <consortium name="The Broad Institute Genome Sequencing Platform"/>
            <person name="Earl A."/>
            <person name="Ward D."/>
            <person name="Feldgarden M."/>
            <person name="Gevers D."/>
            <person name="Daigneault M."/>
            <person name="Strauss J."/>
            <person name="Allen-Vercoe E."/>
            <person name="Young S.K."/>
            <person name="Zeng Q."/>
            <person name="Gargeya S."/>
            <person name="Fitzgerald M."/>
            <person name="Haas B."/>
            <person name="Abouelleil A."/>
            <person name="Alvarado L."/>
            <person name="Arachchi H.M."/>
            <person name="Berlin A."/>
            <person name="Brown A."/>
            <person name="Chapman S.B."/>
            <person name="Chen Z."/>
            <person name="Dunbar C."/>
            <person name="Freedman E."/>
            <person name="Gearin G."/>
            <person name="Goldberg J."/>
            <person name="Griggs A."/>
            <person name="Gujja S."/>
            <person name="Heiman D."/>
            <person name="Howarth C."/>
            <person name="Larson L."/>
            <person name="Lui A."/>
            <person name="MacDonald P.J.P."/>
            <person name="Montmayeur A."/>
            <person name="Murphy C."/>
            <person name="Neiman D."/>
            <person name="Pearson M."/>
            <person name="Priest M."/>
            <person name="Roberts A."/>
            <person name="Saif S."/>
            <person name="Shea T."/>
            <person name="Shenoy N."/>
            <person name="Sisk P."/>
            <person name="Stolte C."/>
            <person name="Sykes S."/>
            <person name="Wortman J."/>
            <person name="Nusbaum C."/>
            <person name="Birren B."/>
        </authorList>
    </citation>
    <scope>NUCLEOTIDE SEQUENCE [LARGE SCALE GENOMIC DNA]</scope>
    <source>
        <strain evidence="11 12">7_3_47FAA</strain>
    </source>
</reference>
<dbReference type="CDD" id="cd04238">
    <property type="entry name" value="AAK_NAGK-like"/>
    <property type="match status" value="1"/>
</dbReference>
<dbReference type="InterPro" id="IPR001048">
    <property type="entry name" value="Asp/Glu/Uridylate_kinase"/>
</dbReference>
<organism evidence="11 12">
    <name type="scientific">Bacillus smithii 7_3_47FAA</name>
    <dbReference type="NCBI Taxonomy" id="665952"/>
    <lineage>
        <taxon>Bacteria</taxon>
        <taxon>Bacillati</taxon>
        <taxon>Bacillota</taxon>
        <taxon>Bacilli</taxon>
        <taxon>Bacillales</taxon>
        <taxon>Bacillaceae</taxon>
        <taxon>Bacillus</taxon>
    </lineage>
</organism>
<dbReference type="InterPro" id="IPR036393">
    <property type="entry name" value="AceGlu_kinase-like_sf"/>
</dbReference>
<evidence type="ECO:0000313" key="11">
    <source>
        <dbReference type="EMBL" id="EHL78075.1"/>
    </source>
</evidence>
<keyword evidence="5 9" id="KW-0547">Nucleotide-binding</keyword>
<sequence>MKTAVVKCGGSVVDHLSEDFFQSMKEMEKDGYRLVFVHGGGPEISAMLDLFKIKSEFKNGLRITDEKVLETAELVLSGKTNRKLVHLLQQHGFQAIGLNSSDAFLLEADYINREEYGLVGDVTNVKADFLSSLTEQGLLPVLTPIASGPDGRILNVNADHAACAVAAALNADHFLMVTDVDGVYQNGRLIDRLTEEKAHQLMESGVITGGMIPKVQSALKAASQNTGHVHIVSGKKRFYKSGHWYGTQFAKEKVTI</sequence>
<dbReference type="PRINTS" id="PR00474">
    <property type="entry name" value="GLU5KINASE"/>
</dbReference>
<evidence type="ECO:0000256" key="9">
    <source>
        <dbReference type="HAMAP-Rule" id="MF_00082"/>
    </source>
</evidence>
<dbReference type="Gene3D" id="3.40.1160.10">
    <property type="entry name" value="Acetylglutamate kinase-like"/>
    <property type="match status" value="1"/>
</dbReference>
<dbReference type="HAMAP" id="MF_00082">
    <property type="entry name" value="ArgB"/>
    <property type="match status" value="1"/>
</dbReference>
<evidence type="ECO:0000256" key="7">
    <source>
        <dbReference type="ARBA" id="ARBA00022840"/>
    </source>
</evidence>
<dbReference type="InterPro" id="IPR037528">
    <property type="entry name" value="ArgB"/>
</dbReference>
<comment type="subcellular location">
    <subcellularLocation>
        <location evidence="9">Cytoplasm</location>
    </subcellularLocation>
</comment>
<feature type="domain" description="Aspartate/glutamate/uridylate kinase" evidence="10">
    <location>
        <begin position="2"/>
        <end position="233"/>
    </location>
</feature>
<evidence type="ECO:0000313" key="12">
    <source>
        <dbReference type="Proteomes" id="UP000011747"/>
    </source>
</evidence>
<feature type="site" description="Transition state stabilizer" evidence="9">
    <location>
        <position position="7"/>
    </location>
</feature>
<comment type="function">
    <text evidence="9">Catalyzes the ATP-dependent phosphorylation of N-acetyl-L-glutamate.</text>
</comment>
<dbReference type="EMBL" id="ACWF01000096">
    <property type="protein sequence ID" value="EHL78075.1"/>
    <property type="molecule type" value="Genomic_DNA"/>
</dbReference>
<keyword evidence="2 9" id="KW-0055">Arginine biosynthesis</keyword>
<dbReference type="InterPro" id="IPR004662">
    <property type="entry name" value="AcgluKinase_fam"/>
</dbReference>
<comment type="caution">
    <text evidence="11">The sequence shown here is derived from an EMBL/GenBank/DDBJ whole genome shotgun (WGS) entry which is preliminary data.</text>
</comment>
<protein>
    <recommendedName>
        <fullName evidence="9">Acetylglutamate kinase</fullName>
        <ecNumber evidence="9">2.7.2.8</ecNumber>
    </recommendedName>
    <alternativeName>
        <fullName evidence="9">N-acetyl-L-glutamate 5-phosphotransferase</fullName>
    </alternativeName>
    <alternativeName>
        <fullName evidence="9">NAG kinase</fullName>
        <shortName evidence="9">NAGK</shortName>
    </alternativeName>
</protein>
<dbReference type="UniPathway" id="UPA00068">
    <property type="reaction ID" value="UER00107"/>
</dbReference>
<keyword evidence="4 9" id="KW-0808">Transferase</keyword>
<gene>
    <name evidence="9" type="primary">argB</name>
    <name evidence="11" type="ORF">HMPREF1015_02903</name>
</gene>
<feature type="binding site" evidence="9">
    <location>
        <position position="62"/>
    </location>
    <ligand>
        <name>substrate</name>
    </ligand>
</feature>
<comment type="catalytic activity">
    <reaction evidence="8 9">
        <text>N-acetyl-L-glutamate + ATP = N-acetyl-L-glutamyl 5-phosphate + ADP</text>
        <dbReference type="Rhea" id="RHEA:14629"/>
        <dbReference type="ChEBI" id="CHEBI:30616"/>
        <dbReference type="ChEBI" id="CHEBI:44337"/>
        <dbReference type="ChEBI" id="CHEBI:57936"/>
        <dbReference type="ChEBI" id="CHEBI:456216"/>
        <dbReference type="EC" id="2.7.2.8"/>
    </reaction>
</comment>
<dbReference type="GO" id="GO:0003991">
    <property type="term" value="F:acetylglutamate kinase activity"/>
    <property type="evidence" value="ECO:0007669"/>
    <property type="project" value="UniProtKB-UniRule"/>
</dbReference>
<dbReference type="Pfam" id="PF00696">
    <property type="entry name" value="AA_kinase"/>
    <property type="match status" value="1"/>
</dbReference>
<dbReference type="GO" id="GO:0005524">
    <property type="term" value="F:ATP binding"/>
    <property type="evidence" value="ECO:0007669"/>
    <property type="project" value="UniProtKB-UniRule"/>
</dbReference>
<keyword evidence="7 9" id="KW-0067">ATP-binding</keyword>
<dbReference type="PANTHER" id="PTHR23342:SF0">
    <property type="entry name" value="N-ACETYLGLUTAMATE SYNTHASE, MITOCHONDRIAL"/>
    <property type="match status" value="1"/>
</dbReference>
<dbReference type="InterPro" id="IPR001057">
    <property type="entry name" value="Glu/AcGlu_kinase"/>
</dbReference>